<evidence type="ECO:0000313" key="8">
    <source>
        <dbReference type="EMBL" id="MCP9290871.1"/>
    </source>
</evidence>
<dbReference type="GO" id="GO:0006508">
    <property type="term" value="P:proteolysis"/>
    <property type="evidence" value="ECO:0007669"/>
    <property type="project" value="UniProtKB-KW"/>
</dbReference>
<dbReference type="EMBL" id="JANDBC010000001">
    <property type="protein sequence ID" value="MCP9290871.1"/>
    <property type="molecule type" value="Genomic_DNA"/>
</dbReference>
<dbReference type="Proteomes" id="UP001139125">
    <property type="component" value="Unassembled WGS sequence"/>
</dbReference>
<dbReference type="GO" id="GO:0016020">
    <property type="term" value="C:membrane"/>
    <property type="evidence" value="ECO:0007669"/>
    <property type="project" value="UniProtKB-SubCell"/>
</dbReference>
<comment type="similarity">
    <text evidence="2 6">Belongs to the band 7/mec-2 family. HflK subfamily.</text>
</comment>
<feature type="domain" description="Band 7" evidence="7">
    <location>
        <begin position="37"/>
        <end position="217"/>
    </location>
</feature>
<dbReference type="CDD" id="cd03404">
    <property type="entry name" value="SPFH_HflK"/>
    <property type="match status" value="1"/>
</dbReference>
<dbReference type="SUPFAM" id="SSF117892">
    <property type="entry name" value="Band 7/SPFH domain"/>
    <property type="match status" value="1"/>
</dbReference>
<keyword evidence="8" id="KW-0645">Protease</keyword>
<evidence type="ECO:0000256" key="1">
    <source>
        <dbReference type="ARBA" id="ARBA00004167"/>
    </source>
</evidence>
<dbReference type="PANTHER" id="PTHR43327">
    <property type="entry name" value="STOMATIN-LIKE PROTEIN 2, MITOCHONDRIAL"/>
    <property type="match status" value="1"/>
</dbReference>
<dbReference type="RefSeq" id="WP_255133335.1">
    <property type="nucleotide sequence ID" value="NZ_JANDBC010000001.1"/>
</dbReference>
<reference evidence="8" key="1">
    <citation type="submission" date="2022-06" db="EMBL/GenBank/DDBJ databases">
        <title>Gracilimonas sp. CAU 1638 isolated from sea sediment.</title>
        <authorList>
            <person name="Kim W."/>
        </authorList>
    </citation>
    <scope>NUCLEOTIDE SEQUENCE</scope>
    <source>
        <strain evidence="8">CAU 1638</strain>
    </source>
</reference>
<dbReference type="SMART" id="SM00244">
    <property type="entry name" value="PHB"/>
    <property type="match status" value="1"/>
</dbReference>
<dbReference type="InterPro" id="IPR010201">
    <property type="entry name" value="HflK"/>
</dbReference>
<evidence type="ECO:0000256" key="5">
    <source>
        <dbReference type="ARBA" id="ARBA00023136"/>
    </source>
</evidence>
<gene>
    <name evidence="8" type="primary">hflK</name>
    <name evidence="8" type="ORF">NM125_04655</name>
</gene>
<feature type="transmembrane region" description="Helical" evidence="6">
    <location>
        <begin position="21"/>
        <end position="42"/>
    </location>
</feature>
<dbReference type="InterPro" id="IPR001107">
    <property type="entry name" value="Band_7"/>
</dbReference>
<keyword evidence="4 6" id="KW-1133">Transmembrane helix</keyword>
<evidence type="ECO:0000259" key="7">
    <source>
        <dbReference type="SMART" id="SM00244"/>
    </source>
</evidence>
<protein>
    <recommendedName>
        <fullName evidence="6">Protein HflK</fullName>
    </recommendedName>
</protein>
<evidence type="ECO:0000313" key="9">
    <source>
        <dbReference type="Proteomes" id="UP001139125"/>
    </source>
</evidence>
<evidence type="ECO:0000256" key="3">
    <source>
        <dbReference type="ARBA" id="ARBA00022692"/>
    </source>
</evidence>
<keyword evidence="9" id="KW-1185">Reference proteome</keyword>
<dbReference type="InterPro" id="IPR036013">
    <property type="entry name" value="Band_7/SPFH_dom_sf"/>
</dbReference>
<keyword evidence="5 6" id="KW-0472">Membrane</keyword>
<name>A0A9X2L1Z9_9BACT</name>
<keyword evidence="8" id="KW-0378">Hydrolase</keyword>
<dbReference type="Pfam" id="PF01145">
    <property type="entry name" value="Band_7"/>
    <property type="match status" value="1"/>
</dbReference>
<dbReference type="Gene3D" id="3.30.479.30">
    <property type="entry name" value="Band 7 domain"/>
    <property type="match status" value="1"/>
</dbReference>
<comment type="subunit">
    <text evidence="6">HflC and HflK may interact to form a multimeric complex.</text>
</comment>
<dbReference type="PANTHER" id="PTHR43327:SF2">
    <property type="entry name" value="MODULATOR OF FTSH PROTEASE HFLK"/>
    <property type="match status" value="1"/>
</dbReference>
<evidence type="ECO:0000256" key="2">
    <source>
        <dbReference type="ARBA" id="ARBA00006971"/>
    </source>
</evidence>
<comment type="function">
    <text evidence="6">HflC and HflK could encode or regulate a protease.</text>
</comment>
<organism evidence="8 9">
    <name type="scientific">Gracilimonas sediminicola</name>
    <dbReference type="NCBI Taxonomy" id="2952158"/>
    <lineage>
        <taxon>Bacteria</taxon>
        <taxon>Pseudomonadati</taxon>
        <taxon>Balneolota</taxon>
        <taxon>Balneolia</taxon>
        <taxon>Balneolales</taxon>
        <taxon>Balneolaceae</taxon>
        <taxon>Gracilimonas</taxon>
    </lineage>
</organism>
<comment type="subcellular location">
    <subcellularLocation>
        <location evidence="1">Membrane</location>
        <topology evidence="1">Single-pass membrane protein</topology>
    </subcellularLocation>
</comment>
<evidence type="ECO:0000256" key="4">
    <source>
        <dbReference type="ARBA" id="ARBA00022989"/>
    </source>
</evidence>
<dbReference type="GO" id="GO:0008233">
    <property type="term" value="F:peptidase activity"/>
    <property type="evidence" value="ECO:0007669"/>
    <property type="project" value="UniProtKB-KW"/>
</dbReference>
<dbReference type="InterPro" id="IPR050710">
    <property type="entry name" value="Band7/mec-2_domain"/>
</dbReference>
<dbReference type="NCBIfam" id="TIGR01933">
    <property type="entry name" value="hflK"/>
    <property type="match status" value="1"/>
</dbReference>
<comment type="caution">
    <text evidence="8">The sequence shown here is derived from an EMBL/GenBank/DDBJ whole genome shotgun (WGS) entry which is preliminary data.</text>
</comment>
<dbReference type="AlphaFoldDB" id="A0A9X2L1Z9"/>
<keyword evidence="3 6" id="KW-0812">Transmembrane</keyword>
<evidence type="ECO:0000256" key="6">
    <source>
        <dbReference type="RuleBase" id="RU364113"/>
    </source>
</evidence>
<accession>A0A9X2L1Z9</accession>
<proteinExistence type="inferred from homology"/>
<sequence>MAQDQNFDFNVPPQFEKISKNIRLIIGGLIVALLGFSTFFTVDPEEVGVVVRLGKFVETVEPGLNYKLPLIDQVELVPVERQLKQEFGYRTVQAGVQTRYQKAGYEDESLMLTGDLNLADVEWVVQYRINDPYSYLFKVRNAESTLSDISEAAMRQIVGDRTVNEVLTVGRAEVSIQVQQLIQSLVTEYEMGITIEQVVLQDINPPNPVKPSFNAVNEAQQQRETLINQARADYNRVIPRARGEAQETIQRAEGYASERVNTAEGEVSRFNDLYSEYIKAPEVTKRRIFLETMEDIIPKMGKKIITDQNGNNVLPLLQLQLDGARSSTNQNDGGN</sequence>